<comment type="caution">
    <text evidence="2">The sequence shown here is derived from an EMBL/GenBank/DDBJ whole genome shotgun (WGS) entry which is preliminary data.</text>
</comment>
<evidence type="ECO:0000256" key="1">
    <source>
        <dbReference type="SAM" id="Phobius"/>
    </source>
</evidence>
<name>A0A7V1LP08_CALAY</name>
<protein>
    <submittedName>
        <fullName evidence="2">Uncharacterized protein</fullName>
    </submittedName>
</protein>
<keyword evidence="1" id="KW-0812">Transmembrane</keyword>
<keyword evidence="1" id="KW-0472">Membrane</keyword>
<feature type="transmembrane region" description="Helical" evidence="1">
    <location>
        <begin position="68"/>
        <end position="90"/>
    </location>
</feature>
<dbReference type="Proteomes" id="UP000886005">
    <property type="component" value="Unassembled WGS sequence"/>
</dbReference>
<feature type="transmembrane region" description="Helical" evidence="1">
    <location>
        <begin position="21"/>
        <end position="48"/>
    </location>
</feature>
<reference evidence="2" key="1">
    <citation type="journal article" date="2020" name="mSystems">
        <title>Genome- and Community-Level Interaction Insights into Carbon Utilization and Element Cycling Functions of Hydrothermarchaeota in Hydrothermal Sediment.</title>
        <authorList>
            <person name="Zhou Z."/>
            <person name="Liu Y."/>
            <person name="Xu W."/>
            <person name="Pan J."/>
            <person name="Luo Z.H."/>
            <person name="Li M."/>
        </authorList>
    </citation>
    <scope>NUCLEOTIDE SEQUENCE [LARGE SCALE GENOMIC DNA]</scope>
    <source>
        <strain evidence="2">HyVt-456</strain>
    </source>
</reference>
<sequence length="167" mass="18889">MMNENSDILFTLGKSLFAHAYDIMLVWMIFMVVLFIALLIRFTFGVGFSKENPNPHINETFAMPPGVFRGFITMTLLFLVTLIEVINLNIPLLDGNGQMIAKNVGDMLYFPSDRHHDLMVAFQMMLAFYFGSKVMNHVIATDKEKTKILAEKISAADDSFNDPEARG</sequence>
<gene>
    <name evidence="2" type="ORF">ENJ10_12540</name>
</gene>
<keyword evidence="1" id="KW-1133">Transmembrane helix</keyword>
<dbReference type="AlphaFoldDB" id="A0A7V1LP08"/>
<dbReference type="EMBL" id="DRLD01000352">
    <property type="protein sequence ID" value="HED11511.1"/>
    <property type="molecule type" value="Genomic_DNA"/>
</dbReference>
<accession>A0A7V1LP08</accession>
<proteinExistence type="predicted"/>
<evidence type="ECO:0000313" key="2">
    <source>
        <dbReference type="EMBL" id="HED11511.1"/>
    </source>
</evidence>
<organism evidence="2">
    <name type="scientific">Caldithrix abyssi</name>
    <dbReference type="NCBI Taxonomy" id="187145"/>
    <lineage>
        <taxon>Bacteria</taxon>
        <taxon>Pseudomonadati</taxon>
        <taxon>Calditrichota</taxon>
        <taxon>Calditrichia</taxon>
        <taxon>Calditrichales</taxon>
        <taxon>Calditrichaceae</taxon>
        <taxon>Caldithrix</taxon>
    </lineage>
</organism>